<sequence length="98" mass="11014">AAFLAVPFAALDCARFFDTFFLPGNALRSKWVPWELGYADPVKTMGNIAILPVADEYGHWRGSEYVGVYPRMERVDGKWQVVPHGQKTGKSLNVWLKG</sequence>
<dbReference type="EMBL" id="BARU01043061">
    <property type="protein sequence ID" value="GAH77617.1"/>
    <property type="molecule type" value="Genomic_DNA"/>
</dbReference>
<proteinExistence type="predicted"/>
<dbReference type="AlphaFoldDB" id="X1I7C8"/>
<gene>
    <name evidence="1" type="ORF">S03H2_66021</name>
</gene>
<organism evidence="1">
    <name type="scientific">marine sediment metagenome</name>
    <dbReference type="NCBI Taxonomy" id="412755"/>
    <lineage>
        <taxon>unclassified sequences</taxon>
        <taxon>metagenomes</taxon>
        <taxon>ecological metagenomes</taxon>
    </lineage>
</organism>
<comment type="caution">
    <text evidence="1">The sequence shown here is derived from an EMBL/GenBank/DDBJ whole genome shotgun (WGS) entry which is preliminary data.</text>
</comment>
<reference evidence="1" key="1">
    <citation type="journal article" date="2014" name="Front. Microbiol.">
        <title>High frequency of phylogenetically diverse reductive dehalogenase-homologous genes in deep subseafloor sedimentary metagenomes.</title>
        <authorList>
            <person name="Kawai M."/>
            <person name="Futagami T."/>
            <person name="Toyoda A."/>
            <person name="Takaki Y."/>
            <person name="Nishi S."/>
            <person name="Hori S."/>
            <person name="Arai W."/>
            <person name="Tsubouchi T."/>
            <person name="Morono Y."/>
            <person name="Uchiyama I."/>
            <person name="Ito T."/>
            <person name="Fujiyama A."/>
            <person name="Inagaki F."/>
            <person name="Takami H."/>
        </authorList>
    </citation>
    <scope>NUCLEOTIDE SEQUENCE</scope>
    <source>
        <strain evidence="1">Expedition CK06-06</strain>
    </source>
</reference>
<name>X1I7C8_9ZZZZ</name>
<accession>X1I7C8</accession>
<protein>
    <submittedName>
        <fullName evidence="1">Uncharacterized protein</fullName>
    </submittedName>
</protein>
<feature type="non-terminal residue" evidence="1">
    <location>
        <position position="1"/>
    </location>
</feature>
<evidence type="ECO:0000313" key="1">
    <source>
        <dbReference type="EMBL" id="GAH77617.1"/>
    </source>
</evidence>